<evidence type="ECO:0008006" key="9">
    <source>
        <dbReference type="Google" id="ProtNLM"/>
    </source>
</evidence>
<keyword evidence="1" id="KW-0547">Nucleotide-binding</keyword>
<evidence type="ECO:0000256" key="2">
    <source>
        <dbReference type="ARBA" id="ARBA00023134"/>
    </source>
</evidence>
<dbReference type="PROSITE" id="PS51388">
    <property type="entry name" value="GED"/>
    <property type="match status" value="1"/>
</dbReference>
<dbReference type="PROSITE" id="PS51718">
    <property type="entry name" value="G_DYNAMIN_2"/>
    <property type="match status" value="1"/>
</dbReference>
<dbReference type="GO" id="GO:0005525">
    <property type="term" value="F:GTP binding"/>
    <property type="evidence" value="ECO:0007669"/>
    <property type="project" value="InterPro"/>
</dbReference>
<dbReference type="FunFam" id="3.40.50.300:FF:001425">
    <property type="entry name" value="Dynamin GTPase, putative"/>
    <property type="match status" value="1"/>
</dbReference>
<evidence type="ECO:0000256" key="3">
    <source>
        <dbReference type="SAM" id="Coils"/>
    </source>
</evidence>
<dbReference type="EMBL" id="JAVRRD010000030">
    <property type="protein sequence ID" value="KAK5046367.1"/>
    <property type="molecule type" value="Genomic_DNA"/>
</dbReference>
<dbReference type="InterPro" id="IPR045063">
    <property type="entry name" value="Dynamin_N"/>
</dbReference>
<dbReference type="GO" id="GO:0016559">
    <property type="term" value="P:peroxisome fission"/>
    <property type="evidence" value="ECO:0007669"/>
    <property type="project" value="TreeGrafter"/>
</dbReference>
<reference evidence="7 8" key="1">
    <citation type="submission" date="2023-08" db="EMBL/GenBank/DDBJ databases">
        <title>Black Yeasts Isolated from many extreme environments.</title>
        <authorList>
            <person name="Coleine C."/>
            <person name="Stajich J.E."/>
            <person name="Selbmann L."/>
        </authorList>
    </citation>
    <scope>NUCLEOTIDE SEQUENCE [LARGE SCALE GENOMIC DNA]</scope>
    <source>
        <strain evidence="7 8">CCFEE 5792</strain>
    </source>
</reference>
<dbReference type="Pfam" id="PF01031">
    <property type="entry name" value="Dynamin_M"/>
    <property type="match status" value="1"/>
</dbReference>
<dbReference type="GO" id="GO:0005874">
    <property type="term" value="C:microtubule"/>
    <property type="evidence" value="ECO:0007669"/>
    <property type="project" value="TreeGrafter"/>
</dbReference>
<comment type="caution">
    <text evidence="7">The sequence shown here is derived from an EMBL/GenBank/DDBJ whole genome shotgun (WGS) entry which is preliminary data.</text>
</comment>
<evidence type="ECO:0000259" key="5">
    <source>
        <dbReference type="PROSITE" id="PS51388"/>
    </source>
</evidence>
<dbReference type="PANTHER" id="PTHR11566:SF21">
    <property type="entry name" value="DYNAMIN RELATED PROTEIN 1, ISOFORM A"/>
    <property type="match status" value="1"/>
</dbReference>
<proteinExistence type="predicted"/>
<dbReference type="Pfam" id="PF00350">
    <property type="entry name" value="Dynamin_N"/>
    <property type="match status" value="1"/>
</dbReference>
<dbReference type="GO" id="GO:0000266">
    <property type="term" value="P:mitochondrial fission"/>
    <property type="evidence" value="ECO:0007669"/>
    <property type="project" value="TreeGrafter"/>
</dbReference>
<evidence type="ECO:0000259" key="6">
    <source>
        <dbReference type="PROSITE" id="PS51718"/>
    </source>
</evidence>
<dbReference type="GO" id="GO:0003924">
    <property type="term" value="F:GTPase activity"/>
    <property type="evidence" value="ECO:0007669"/>
    <property type="project" value="InterPro"/>
</dbReference>
<dbReference type="PANTHER" id="PTHR11566">
    <property type="entry name" value="DYNAMIN"/>
    <property type="match status" value="1"/>
</dbReference>
<dbReference type="SUPFAM" id="SSF52540">
    <property type="entry name" value="P-loop containing nucleoside triphosphate hydrolases"/>
    <property type="match status" value="1"/>
</dbReference>
<dbReference type="GO" id="GO:0006897">
    <property type="term" value="P:endocytosis"/>
    <property type="evidence" value="ECO:0007669"/>
    <property type="project" value="TreeGrafter"/>
</dbReference>
<gene>
    <name evidence="7" type="ORF">LTR84_008168</name>
</gene>
<keyword evidence="2" id="KW-0342">GTP-binding</keyword>
<keyword evidence="8" id="KW-1185">Reference proteome</keyword>
<organism evidence="7 8">
    <name type="scientific">Exophiala bonariae</name>
    <dbReference type="NCBI Taxonomy" id="1690606"/>
    <lineage>
        <taxon>Eukaryota</taxon>
        <taxon>Fungi</taxon>
        <taxon>Dikarya</taxon>
        <taxon>Ascomycota</taxon>
        <taxon>Pezizomycotina</taxon>
        <taxon>Eurotiomycetes</taxon>
        <taxon>Chaetothyriomycetidae</taxon>
        <taxon>Chaetothyriales</taxon>
        <taxon>Herpotrichiellaceae</taxon>
        <taxon>Exophiala</taxon>
    </lineage>
</organism>
<sequence>MSSEASFLPGSFFSASSAQSPKTPEKTTTPLSQPQVHLQTQQHDELLDLIDTLRSQGIPHYIDLPQLIVCGDQSAGKSSVLEAISGGLRFPTKDSLCTRFAIEIILRRSPTSLVTIAIIPDAKRSRKEKESLTKFQPPTVSLEAFPDIIDAAAKAMGIDGTYKSFSNDVLRVELSGPTQPHLTLVDLPGLYHAGNEHQSWEEAEAIHTLVKSYMKKERSIILAVVSAMNDYSNQIVTEYARMADPKFDRTLGIITKPDTLHSGSSALEAFQSLIIGHGTQFKLGWNALRNRDYKTRNSSTEERDKAEDLFFQGDDWKGVPKHRLGIKALRKRLSEILFTHILKELPQLVQDVHNGITKCEERLKGLGASRRTLEEQRKYLAQISQAFARLMQASIDGTYSAAFFGSSEPVEGYNKRLRAVVQNILGEFAQRMRLQGHRVTLVDYVPSQEDFKSTVPTPTHRDVFLEYVKGRLNRNRGTELPGTFNPAIIGDLFYDQAQPWSGILQATRANLLKATEATIDLVLEHVTNPATARAIQLYVIQPNMKVVSDALAEKANEVLRPHLHGRPLTFNHYFIDNIQKKRREETRKNLATKLNAFLGKDPEAKVEVDRIYEGKFNVRALLDSLVLKTEVDFERFACVEATNAMEAYYKVALKTVIDAFGMYAVEGALLGNLPTVFNPDVVGDLDEEMITKVASESSESIAEREDLEKQLSTLEKSLKALQQIKIRQIPDVLQSKGGERDQSANLTAEDPAIRAKRSSSTASRDSGIGIGLE</sequence>
<dbReference type="GO" id="GO:0048312">
    <property type="term" value="P:intracellular distribution of mitochondria"/>
    <property type="evidence" value="ECO:0007669"/>
    <property type="project" value="TreeGrafter"/>
</dbReference>
<evidence type="ECO:0000256" key="4">
    <source>
        <dbReference type="SAM" id="MobiDB-lite"/>
    </source>
</evidence>
<keyword evidence="3" id="KW-0175">Coiled coil</keyword>
<dbReference type="RefSeq" id="XP_064701958.1">
    <property type="nucleotide sequence ID" value="XM_064851717.1"/>
</dbReference>
<dbReference type="SMART" id="SM00053">
    <property type="entry name" value="DYNc"/>
    <property type="match status" value="1"/>
</dbReference>
<feature type="domain" description="Dynamin-type G" evidence="6">
    <location>
        <begin position="61"/>
        <end position="346"/>
    </location>
</feature>
<dbReference type="AlphaFoldDB" id="A0AAV9MYJ9"/>
<evidence type="ECO:0000256" key="1">
    <source>
        <dbReference type="ARBA" id="ARBA00022741"/>
    </source>
</evidence>
<dbReference type="InterPro" id="IPR022812">
    <property type="entry name" value="Dynamin"/>
</dbReference>
<accession>A0AAV9MYJ9</accession>
<dbReference type="GeneID" id="89976332"/>
<dbReference type="GO" id="GO:0008017">
    <property type="term" value="F:microtubule binding"/>
    <property type="evidence" value="ECO:0007669"/>
    <property type="project" value="TreeGrafter"/>
</dbReference>
<dbReference type="InterPro" id="IPR027417">
    <property type="entry name" value="P-loop_NTPase"/>
</dbReference>
<dbReference type="InterPro" id="IPR001401">
    <property type="entry name" value="Dynamin_GTPase"/>
</dbReference>
<dbReference type="CDD" id="cd08771">
    <property type="entry name" value="DLP_1"/>
    <property type="match status" value="1"/>
</dbReference>
<feature type="region of interest" description="Disordered" evidence="4">
    <location>
        <begin position="1"/>
        <end position="35"/>
    </location>
</feature>
<dbReference type="InterPro" id="IPR000375">
    <property type="entry name" value="Dynamin_stalk"/>
</dbReference>
<dbReference type="GO" id="GO:0005739">
    <property type="term" value="C:mitochondrion"/>
    <property type="evidence" value="ECO:0007669"/>
    <property type="project" value="TreeGrafter"/>
</dbReference>
<feature type="compositionally biased region" description="Polar residues" evidence="4">
    <location>
        <begin position="13"/>
        <end position="35"/>
    </location>
</feature>
<feature type="region of interest" description="Disordered" evidence="4">
    <location>
        <begin position="736"/>
        <end position="773"/>
    </location>
</feature>
<dbReference type="Proteomes" id="UP001358417">
    <property type="component" value="Unassembled WGS sequence"/>
</dbReference>
<name>A0AAV9MYJ9_9EURO</name>
<dbReference type="InterPro" id="IPR030381">
    <property type="entry name" value="G_DYNAMIN_dom"/>
</dbReference>
<evidence type="ECO:0000313" key="7">
    <source>
        <dbReference type="EMBL" id="KAK5046367.1"/>
    </source>
</evidence>
<dbReference type="Gene3D" id="3.40.50.300">
    <property type="entry name" value="P-loop containing nucleotide triphosphate hydrolases"/>
    <property type="match status" value="1"/>
</dbReference>
<feature type="coiled-coil region" evidence="3">
    <location>
        <begin position="697"/>
        <end position="724"/>
    </location>
</feature>
<dbReference type="InterPro" id="IPR020850">
    <property type="entry name" value="GED_dom"/>
</dbReference>
<evidence type="ECO:0000313" key="8">
    <source>
        <dbReference type="Proteomes" id="UP001358417"/>
    </source>
</evidence>
<dbReference type="PRINTS" id="PR00195">
    <property type="entry name" value="DYNAMIN"/>
</dbReference>
<dbReference type="GO" id="GO:0016020">
    <property type="term" value="C:membrane"/>
    <property type="evidence" value="ECO:0007669"/>
    <property type="project" value="TreeGrafter"/>
</dbReference>
<feature type="domain" description="GED" evidence="5">
    <location>
        <begin position="638"/>
        <end position="729"/>
    </location>
</feature>
<protein>
    <recommendedName>
        <fullName evidence="9">GED domain-containing protein</fullName>
    </recommendedName>
</protein>